<dbReference type="Gene3D" id="3.10.310.10">
    <property type="entry name" value="Diaminopimelate Epimerase, Chain A, domain 1"/>
    <property type="match status" value="2"/>
</dbReference>
<name>A0A5C6FE21_9BACT</name>
<evidence type="ECO:0000313" key="3">
    <source>
        <dbReference type="Proteomes" id="UP000317977"/>
    </source>
</evidence>
<organism evidence="2 3">
    <name type="scientific">Rubripirellula reticaptiva</name>
    <dbReference type="NCBI Taxonomy" id="2528013"/>
    <lineage>
        <taxon>Bacteria</taxon>
        <taxon>Pseudomonadati</taxon>
        <taxon>Planctomycetota</taxon>
        <taxon>Planctomycetia</taxon>
        <taxon>Pirellulales</taxon>
        <taxon>Pirellulaceae</taxon>
        <taxon>Rubripirellula</taxon>
    </lineage>
</organism>
<dbReference type="Proteomes" id="UP000317977">
    <property type="component" value="Unassembled WGS sequence"/>
</dbReference>
<dbReference type="PIRSF" id="PIRSF029792">
    <property type="entry name" value="Pro_racemase"/>
    <property type="match status" value="1"/>
</dbReference>
<dbReference type="PANTHER" id="PTHR33442">
    <property type="entry name" value="TRANS-3-HYDROXY-L-PROLINE DEHYDRATASE"/>
    <property type="match status" value="1"/>
</dbReference>
<dbReference type="EMBL" id="SJPX01000001">
    <property type="protein sequence ID" value="TWU58346.1"/>
    <property type="molecule type" value="Genomic_DNA"/>
</dbReference>
<dbReference type="SUPFAM" id="SSF54506">
    <property type="entry name" value="Diaminopimelate epimerase-like"/>
    <property type="match status" value="1"/>
</dbReference>
<dbReference type="AlphaFoldDB" id="A0A5C6FE21"/>
<reference evidence="2 3" key="1">
    <citation type="submission" date="2019-02" db="EMBL/GenBank/DDBJ databases">
        <title>Deep-cultivation of Planctomycetes and their phenomic and genomic characterization uncovers novel biology.</title>
        <authorList>
            <person name="Wiegand S."/>
            <person name="Jogler M."/>
            <person name="Boedeker C."/>
            <person name="Pinto D."/>
            <person name="Vollmers J."/>
            <person name="Rivas-Marin E."/>
            <person name="Kohn T."/>
            <person name="Peeters S.H."/>
            <person name="Heuer A."/>
            <person name="Rast P."/>
            <person name="Oberbeckmann S."/>
            <person name="Bunk B."/>
            <person name="Jeske O."/>
            <person name="Meyerdierks A."/>
            <person name="Storesund J.E."/>
            <person name="Kallscheuer N."/>
            <person name="Luecker S."/>
            <person name="Lage O.M."/>
            <person name="Pohl T."/>
            <person name="Merkel B.J."/>
            <person name="Hornburger P."/>
            <person name="Mueller R.-W."/>
            <person name="Bruemmer F."/>
            <person name="Labrenz M."/>
            <person name="Spormann A.M."/>
            <person name="Op Den Camp H."/>
            <person name="Overmann J."/>
            <person name="Amann R."/>
            <person name="Jetten M.S.M."/>
            <person name="Mascher T."/>
            <person name="Medema M.H."/>
            <person name="Devos D.P."/>
            <person name="Kaster A.-K."/>
            <person name="Ovreas L."/>
            <person name="Rohde M."/>
            <person name="Galperin M.Y."/>
            <person name="Jogler C."/>
        </authorList>
    </citation>
    <scope>NUCLEOTIDE SEQUENCE [LARGE SCALE GENOMIC DNA]</scope>
    <source>
        <strain evidence="2 3">Poly59</strain>
    </source>
</reference>
<keyword evidence="2" id="KW-0413">Isomerase</keyword>
<protein>
    <submittedName>
        <fullName evidence="2">4-hydroxyproline epimerase</fullName>
        <ecNumber evidence="2">5.1.1.8</ecNumber>
    </submittedName>
</protein>
<evidence type="ECO:0000256" key="1">
    <source>
        <dbReference type="ARBA" id="ARBA00007529"/>
    </source>
</evidence>
<sequence length="333" mass="35559">MFDQMNPMQIIRVVDSHTEGEPTRVVVDGAPSLRGDDVRQKRDWLKANHDWLRTACLNEPRGNEAMVGALLCDSNLDDCVAGVIFFNNVGYLNSCIHGTIGLAQTLAHLGKIGVGDHGIETPVGRVTATVHGDGTISVRNVRSYRFATDINVVVPGFGHVHGDVAWGGNWFFLVRSSVPFPVQIENIAQLSAFTLAIRTALTAQAIRGEDDGEIDHIEIADDAAGLAHADSKNFVLCPGNAYDRSPCGTGTSAKLACLFADGKLSPGQTWRQAGILETVFLGTIETASLGGVVPTIAGRAFINGETNLIIDPLDPFRFGIPSHSTVNSSSIKC</sequence>
<proteinExistence type="inferred from homology"/>
<accession>A0A5C6FE21</accession>
<dbReference type="FunFam" id="3.10.310.10:FF:000003">
    <property type="entry name" value="Proline racemase"/>
    <property type="match status" value="1"/>
</dbReference>
<comment type="caution">
    <text evidence="2">The sequence shown here is derived from an EMBL/GenBank/DDBJ whole genome shotgun (WGS) entry which is preliminary data.</text>
</comment>
<dbReference type="SFLD" id="SFLDS00028">
    <property type="entry name" value="Proline_Racemase"/>
    <property type="match status" value="1"/>
</dbReference>
<dbReference type="GO" id="GO:0047580">
    <property type="term" value="F:4-hydroxyproline epimerase activity"/>
    <property type="evidence" value="ECO:0007669"/>
    <property type="project" value="UniProtKB-EC"/>
</dbReference>
<dbReference type="InterPro" id="IPR008794">
    <property type="entry name" value="Pro_racemase_fam"/>
</dbReference>
<comment type="similarity">
    <text evidence="1">Belongs to the proline racemase family.</text>
</comment>
<dbReference type="Pfam" id="PF05544">
    <property type="entry name" value="Pro_racemase"/>
    <property type="match status" value="1"/>
</dbReference>
<keyword evidence="3" id="KW-1185">Reference proteome</keyword>
<dbReference type="PANTHER" id="PTHR33442:SF1">
    <property type="entry name" value="TRANS-3-HYDROXY-L-PROLINE DEHYDRATASE"/>
    <property type="match status" value="1"/>
</dbReference>
<gene>
    <name evidence="2" type="ORF">Poly59_12570</name>
</gene>
<dbReference type="EC" id="5.1.1.8" evidence="2"/>
<evidence type="ECO:0000313" key="2">
    <source>
        <dbReference type="EMBL" id="TWU58346.1"/>
    </source>
</evidence>